<dbReference type="GO" id="GO:0071111">
    <property type="term" value="F:cyclic-guanylate-specific phosphodiesterase activity"/>
    <property type="evidence" value="ECO:0007669"/>
    <property type="project" value="InterPro"/>
</dbReference>
<reference evidence="4 5" key="1">
    <citation type="submission" date="2013-04" db="EMBL/GenBank/DDBJ databases">
        <title>Hyphomonas hirschiana VP5 Genome Sequencing.</title>
        <authorList>
            <person name="Lai Q."/>
            <person name="Shao Z."/>
        </authorList>
    </citation>
    <scope>NUCLEOTIDE SEQUENCE [LARGE SCALE GENOMIC DNA]</scope>
    <source>
        <strain evidence="4 5">VP5</strain>
    </source>
</reference>
<feature type="transmembrane region" description="Helical" evidence="2">
    <location>
        <begin position="36"/>
        <end position="63"/>
    </location>
</feature>
<dbReference type="EMBL" id="ARYI01000001">
    <property type="protein sequence ID" value="KCZ96220.1"/>
    <property type="molecule type" value="Genomic_DNA"/>
</dbReference>
<dbReference type="PROSITE" id="PS50883">
    <property type="entry name" value="EAL"/>
    <property type="match status" value="1"/>
</dbReference>
<proteinExistence type="predicted"/>
<keyword evidence="2" id="KW-1133">Transmembrane helix</keyword>
<evidence type="ECO:0000256" key="1">
    <source>
        <dbReference type="SAM" id="Coils"/>
    </source>
</evidence>
<dbReference type="PANTHER" id="PTHR33121:SF79">
    <property type="entry name" value="CYCLIC DI-GMP PHOSPHODIESTERASE PDED-RELATED"/>
    <property type="match status" value="1"/>
</dbReference>
<feature type="domain" description="EAL" evidence="3">
    <location>
        <begin position="178"/>
        <end position="440"/>
    </location>
</feature>
<organism evidence="4 5">
    <name type="scientific">Hyphomonas hirschiana VP5</name>
    <dbReference type="NCBI Taxonomy" id="1280951"/>
    <lineage>
        <taxon>Bacteria</taxon>
        <taxon>Pseudomonadati</taxon>
        <taxon>Pseudomonadota</taxon>
        <taxon>Alphaproteobacteria</taxon>
        <taxon>Hyphomonadales</taxon>
        <taxon>Hyphomonadaceae</taxon>
        <taxon>Hyphomonas</taxon>
    </lineage>
</organism>
<dbReference type="SMART" id="SM00052">
    <property type="entry name" value="EAL"/>
    <property type="match status" value="1"/>
</dbReference>
<feature type="coiled-coil region" evidence="1">
    <location>
        <begin position="90"/>
        <end position="160"/>
    </location>
</feature>
<dbReference type="PANTHER" id="PTHR33121">
    <property type="entry name" value="CYCLIC DI-GMP PHOSPHODIESTERASE PDEF"/>
    <property type="match status" value="1"/>
</dbReference>
<evidence type="ECO:0000313" key="4">
    <source>
        <dbReference type="EMBL" id="KCZ96220.1"/>
    </source>
</evidence>
<dbReference type="InterPro" id="IPR050706">
    <property type="entry name" value="Cyclic-di-GMP_PDE-like"/>
</dbReference>
<evidence type="ECO:0000259" key="3">
    <source>
        <dbReference type="PROSITE" id="PS50883"/>
    </source>
</evidence>
<dbReference type="SUPFAM" id="SSF141868">
    <property type="entry name" value="EAL domain-like"/>
    <property type="match status" value="1"/>
</dbReference>
<dbReference type="AlphaFoldDB" id="A0A059FZZ4"/>
<dbReference type="InterPro" id="IPR001633">
    <property type="entry name" value="EAL_dom"/>
</dbReference>
<keyword evidence="2" id="KW-0472">Membrane</keyword>
<dbReference type="InterPro" id="IPR035919">
    <property type="entry name" value="EAL_sf"/>
</dbReference>
<gene>
    <name evidence="4" type="ORF">HHI_01035</name>
</gene>
<dbReference type="Gene3D" id="3.20.20.450">
    <property type="entry name" value="EAL domain"/>
    <property type="match status" value="1"/>
</dbReference>
<feature type="transmembrane region" description="Helical" evidence="2">
    <location>
        <begin position="69"/>
        <end position="91"/>
    </location>
</feature>
<dbReference type="Proteomes" id="UP000025061">
    <property type="component" value="Unassembled WGS sequence"/>
</dbReference>
<name>A0A059FZZ4_9PROT</name>
<protein>
    <submittedName>
        <fullName evidence="4">EAL domain-containing protein</fullName>
    </submittedName>
</protein>
<sequence>MAVLQRFAARLPGGANQDNSEQFVNQFRLIFKIDGLFAGADLMTFLLFLLYLAVGAGAGYGLFSLTTVGLPLSIAGGAVTSAILTQIHVLVRTSRTEKKVEARIETVEREVTDTARRVNVLDARAEAIEETMKIELTERRDALVNEMRQLEGLIDKLTRSFETRLSDSTALAHVEPVEDAALRDVRDSLKDGRVDLHLQPIVSLPQRRVTFYEGFTRLRRPDGSHITPADFLDAARRANLMGIIDNFMLFRCVQIVRRLAERDRRVGVFCNISSISLEDPTFFPMFLAFMTENRDLSGSVIFEIRADRFESRSPTMRANMDKLTALGFRFSIDHVTGLDLDLPRLQAAGVRFVKVNGSQLIDQLRDPQGPRPATALNRKLSAHEVGAAFSRYGIMLIAEKIEDEASVVEILEYEIPFGQGHVFSAPRPIKSSLMEDTAPPRELIERLSNYH</sequence>
<dbReference type="Pfam" id="PF00563">
    <property type="entry name" value="EAL"/>
    <property type="match status" value="1"/>
</dbReference>
<keyword evidence="1" id="KW-0175">Coiled coil</keyword>
<evidence type="ECO:0000256" key="2">
    <source>
        <dbReference type="SAM" id="Phobius"/>
    </source>
</evidence>
<dbReference type="PATRIC" id="fig|1280951.3.peg.210"/>
<comment type="caution">
    <text evidence="4">The sequence shown here is derived from an EMBL/GenBank/DDBJ whole genome shotgun (WGS) entry which is preliminary data.</text>
</comment>
<evidence type="ECO:0000313" key="5">
    <source>
        <dbReference type="Proteomes" id="UP000025061"/>
    </source>
</evidence>
<accession>A0A059FZZ4</accession>
<keyword evidence="2" id="KW-0812">Transmembrane</keyword>
<dbReference type="CDD" id="cd01948">
    <property type="entry name" value="EAL"/>
    <property type="match status" value="1"/>
</dbReference>
<keyword evidence="5" id="KW-1185">Reference proteome</keyword>